<reference evidence="3 4" key="1">
    <citation type="submission" date="2016-10" db="EMBL/GenBank/DDBJ databases">
        <authorList>
            <person name="Varghese N."/>
            <person name="Submissions S."/>
        </authorList>
    </citation>
    <scope>NUCLEOTIDE SEQUENCE [LARGE SCALE GENOMIC DNA]</scope>
    <source>
        <strain evidence="3 4">DSM 29073</strain>
    </source>
</reference>
<dbReference type="InterPro" id="IPR023796">
    <property type="entry name" value="Serpin_dom"/>
</dbReference>
<evidence type="ECO:0000259" key="2">
    <source>
        <dbReference type="SMART" id="SM00093"/>
    </source>
</evidence>
<name>A0A8G2BXW2_9BACT</name>
<dbReference type="GO" id="GO:0004867">
    <property type="term" value="F:serine-type endopeptidase inhibitor activity"/>
    <property type="evidence" value="ECO:0007669"/>
    <property type="project" value="InterPro"/>
</dbReference>
<organism evidence="3 4">
    <name type="scientific">Parabacteroides chinchillae</name>
    <dbReference type="NCBI Taxonomy" id="871327"/>
    <lineage>
        <taxon>Bacteria</taxon>
        <taxon>Pseudomonadati</taxon>
        <taxon>Bacteroidota</taxon>
        <taxon>Bacteroidia</taxon>
        <taxon>Bacteroidales</taxon>
        <taxon>Tannerellaceae</taxon>
        <taxon>Parabacteroides</taxon>
    </lineage>
</organism>
<dbReference type="InterPro" id="IPR042178">
    <property type="entry name" value="Serpin_sf_1"/>
</dbReference>
<dbReference type="Proteomes" id="UP000236725">
    <property type="component" value="Unassembled WGS sequence"/>
</dbReference>
<dbReference type="Gene3D" id="2.30.39.10">
    <property type="entry name" value="Alpha-1-antitrypsin, domain 1"/>
    <property type="match status" value="1"/>
</dbReference>
<proteinExistence type="inferred from homology"/>
<dbReference type="InterPro" id="IPR000215">
    <property type="entry name" value="Serpin_fam"/>
</dbReference>
<dbReference type="PANTHER" id="PTHR11461:SF211">
    <property type="entry name" value="GH10112P-RELATED"/>
    <property type="match status" value="1"/>
</dbReference>
<feature type="domain" description="Serpin" evidence="2">
    <location>
        <begin position="69"/>
        <end position="429"/>
    </location>
</feature>
<sequence>MKNFYYTFILAGCMLIACDKENNNVDQPVLPPEPDPAPEVPSIETYPRIKIELNETEQQIVNTTNSFAFSLYKQLQNAPREKKENILLSPFSLNIALAMLANGTQGDALKEITDATGLKGFSINELNSYYQKMTEGLKKADGGVVFSSVNSMWSNKNIKLKEDYVTANKAVYNAECFEVDFANPSTVNDINKWCADNTNGKIDKVLESTSVNDLLYLINALYFSAKWTNEFQKESTREGEFTQKDGSVATANFMPQKGERPYFRNNLFASTKLEYGNGAFYMQLILPNENYTTEQVIDQLKEPGYWQECNKFSTYIVDLALPRFKVTGKENLITALEALGIKRIFTNKADFSLITDYDVVVTKVEQHTYLTVNEEGSEAAAITYDSLGPTDLEPATPPSADFIANRPFLFMICESSTNTILFMGEANSI</sequence>
<comment type="caution">
    <text evidence="3">The sequence shown here is derived from an EMBL/GenBank/DDBJ whole genome shotgun (WGS) entry which is preliminary data.</text>
</comment>
<accession>A0A8G2BXW2</accession>
<dbReference type="PROSITE" id="PS00284">
    <property type="entry name" value="SERPIN"/>
    <property type="match status" value="1"/>
</dbReference>
<dbReference type="InterPro" id="IPR042185">
    <property type="entry name" value="Serpin_sf_2"/>
</dbReference>
<dbReference type="InterPro" id="IPR023795">
    <property type="entry name" value="Serpin_CS"/>
</dbReference>
<protein>
    <submittedName>
        <fullName evidence="3">Serpin B</fullName>
    </submittedName>
</protein>
<dbReference type="SUPFAM" id="SSF56574">
    <property type="entry name" value="Serpins"/>
    <property type="match status" value="1"/>
</dbReference>
<dbReference type="Pfam" id="PF00079">
    <property type="entry name" value="Serpin"/>
    <property type="match status" value="1"/>
</dbReference>
<evidence type="ECO:0000313" key="4">
    <source>
        <dbReference type="Proteomes" id="UP000236725"/>
    </source>
</evidence>
<comment type="similarity">
    <text evidence="1">Belongs to the serpin family.</text>
</comment>
<dbReference type="PANTHER" id="PTHR11461">
    <property type="entry name" value="SERINE PROTEASE INHIBITOR, SERPIN"/>
    <property type="match status" value="1"/>
</dbReference>
<dbReference type="CDD" id="cd19588">
    <property type="entry name" value="serpin_miropin-like"/>
    <property type="match status" value="1"/>
</dbReference>
<keyword evidence="4" id="KW-1185">Reference proteome</keyword>
<gene>
    <name evidence="3" type="ORF">SAMN05444001_11525</name>
</gene>
<dbReference type="AlphaFoldDB" id="A0A8G2BXW2"/>
<dbReference type="PROSITE" id="PS51257">
    <property type="entry name" value="PROKAR_LIPOPROTEIN"/>
    <property type="match status" value="1"/>
</dbReference>
<dbReference type="RefSeq" id="WP_103983924.1">
    <property type="nucleotide sequence ID" value="NZ_FNVS01000015.1"/>
</dbReference>
<dbReference type="SMART" id="SM00093">
    <property type="entry name" value="SERPIN"/>
    <property type="match status" value="1"/>
</dbReference>
<dbReference type="Gene3D" id="3.30.497.10">
    <property type="entry name" value="Antithrombin, subunit I, domain 2"/>
    <property type="match status" value="1"/>
</dbReference>
<evidence type="ECO:0000256" key="1">
    <source>
        <dbReference type="RuleBase" id="RU000411"/>
    </source>
</evidence>
<evidence type="ECO:0000313" key="3">
    <source>
        <dbReference type="EMBL" id="SEG10913.1"/>
    </source>
</evidence>
<dbReference type="InterPro" id="IPR036186">
    <property type="entry name" value="Serpin_sf"/>
</dbReference>
<dbReference type="GO" id="GO:0005615">
    <property type="term" value="C:extracellular space"/>
    <property type="evidence" value="ECO:0007669"/>
    <property type="project" value="InterPro"/>
</dbReference>
<dbReference type="EMBL" id="FNVS01000015">
    <property type="protein sequence ID" value="SEG10913.1"/>
    <property type="molecule type" value="Genomic_DNA"/>
</dbReference>